<evidence type="ECO:0000256" key="1">
    <source>
        <dbReference type="SAM" id="SignalP"/>
    </source>
</evidence>
<comment type="caution">
    <text evidence="2">The sequence shown here is derived from an EMBL/GenBank/DDBJ whole genome shotgun (WGS) entry which is preliminary data.</text>
</comment>
<accession>A0ABU2MFA6</accession>
<keyword evidence="3" id="KW-1185">Reference proteome</keyword>
<evidence type="ECO:0008006" key="4">
    <source>
        <dbReference type="Google" id="ProtNLM"/>
    </source>
</evidence>
<keyword evidence="1" id="KW-0732">Signal</keyword>
<feature type="chain" id="PRO_5046117811" description="LppX_LprAFG lipoprotein" evidence="1">
    <location>
        <begin position="23"/>
        <end position="281"/>
    </location>
</feature>
<protein>
    <recommendedName>
        <fullName evidence="4">LppX_LprAFG lipoprotein</fullName>
    </recommendedName>
</protein>
<proteinExistence type="predicted"/>
<name>A0ABU2MFA6_9ACTN</name>
<gene>
    <name evidence="2" type="ORF">RM479_23475</name>
</gene>
<dbReference type="SUPFAM" id="SSF89392">
    <property type="entry name" value="Prokaryotic lipoproteins and lipoprotein localization factors"/>
    <property type="match status" value="1"/>
</dbReference>
<dbReference type="InterPro" id="IPR029046">
    <property type="entry name" value="LolA/LolB/LppX"/>
</dbReference>
<dbReference type="RefSeq" id="WP_311513898.1">
    <property type="nucleotide sequence ID" value="NZ_JAVREP010000022.1"/>
</dbReference>
<feature type="signal peptide" evidence="1">
    <location>
        <begin position="1"/>
        <end position="22"/>
    </location>
</feature>
<reference evidence="3" key="1">
    <citation type="submission" date="2023-07" db="EMBL/GenBank/DDBJ databases">
        <title>30 novel species of actinomycetes from the DSMZ collection.</title>
        <authorList>
            <person name="Nouioui I."/>
        </authorList>
    </citation>
    <scope>NUCLEOTIDE SEQUENCE [LARGE SCALE GENOMIC DNA]</scope>
    <source>
        <strain evidence="3">DSM 44743</strain>
    </source>
</reference>
<evidence type="ECO:0000313" key="2">
    <source>
        <dbReference type="EMBL" id="MDT0331383.1"/>
    </source>
</evidence>
<sequence length="281" mass="29717">MKTRVPALFSAGVLALSLTACGSEEAPEEVAEVTEAAEEEKGGGLFDLLSNLGESTAEVTNYTLDISMAMPDPDLGEIEVDMTYEIMDDPQATQVTMVMPSIGEMLAELAALGGAAPDVSAEELGTTIIILPPEGESLVSNHNGLQDVDTPWARGLDDAGQLAPEDLFDLSTFPDMVGAFAEVDQMEETGSEDVDGVATTVVEGTLTQEDVDAMDAESKSAVLDFLGGDLAGTVDVSIWIAEDGFPMRMHMSDDEMDMELEFSSIGTTSFEIPAEDQISDL</sequence>
<dbReference type="Gene3D" id="2.50.20.20">
    <property type="match status" value="1"/>
</dbReference>
<evidence type="ECO:0000313" key="3">
    <source>
        <dbReference type="Proteomes" id="UP001183390"/>
    </source>
</evidence>
<dbReference type="Proteomes" id="UP001183390">
    <property type="component" value="Unassembled WGS sequence"/>
</dbReference>
<dbReference type="EMBL" id="JAVREP010000022">
    <property type="protein sequence ID" value="MDT0331383.1"/>
    <property type="molecule type" value="Genomic_DNA"/>
</dbReference>
<dbReference type="PROSITE" id="PS51257">
    <property type="entry name" value="PROKAR_LIPOPROTEIN"/>
    <property type="match status" value="1"/>
</dbReference>
<organism evidence="2 3">
    <name type="scientific">Nocardiopsis lambiniae</name>
    <dbReference type="NCBI Taxonomy" id="3075539"/>
    <lineage>
        <taxon>Bacteria</taxon>
        <taxon>Bacillati</taxon>
        <taxon>Actinomycetota</taxon>
        <taxon>Actinomycetes</taxon>
        <taxon>Streptosporangiales</taxon>
        <taxon>Nocardiopsidaceae</taxon>
        <taxon>Nocardiopsis</taxon>
    </lineage>
</organism>